<dbReference type="STRING" id="862719.AZOLI_3161"/>
<dbReference type="EMBL" id="FQ311868">
    <property type="protein sequence ID" value="CBS88316.1"/>
    <property type="molecule type" value="Genomic_DNA"/>
</dbReference>
<protein>
    <submittedName>
        <fullName evidence="1">Uncharacterized protein</fullName>
    </submittedName>
</protein>
<dbReference type="KEGG" id="ali:AZOLI_3161"/>
<dbReference type="OrthoDB" id="9762933at2"/>
<reference evidence="2" key="1">
    <citation type="journal article" date="2011" name="PLoS Genet.">
        <title>Azospirillum genomes reveal transition of bacteria from aquatic to terrestrial environments.</title>
        <authorList>
            <person name="Wisniewski-Dye F."/>
            <person name="Borziak K."/>
            <person name="Khalsa-Moyers G."/>
            <person name="Alexandre G."/>
            <person name="Sukharnikov L.O."/>
            <person name="Wuichet K."/>
            <person name="Hurst G.B."/>
            <person name="McDonald W.H."/>
            <person name="Robertson J.S."/>
            <person name="Barbe V."/>
            <person name="Calteau A."/>
            <person name="Rouy Z."/>
            <person name="Mangenot S."/>
            <person name="Prigent-Combaret C."/>
            <person name="Normand P."/>
            <person name="Boyer M."/>
            <person name="Siguier P."/>
            <person name="Dessaux Y."/>
            <person name="Elmerich C."/>
            <person name="Condemine G."/>
            <person name="Krishnen G."/>
            <person name="Kennedy I."/>
            <person name="Paterson A.H."/>
            <person name="Gonzalez V."/>
            <person name="Mavingui P."/>
            <person name="Zhulin I.B."/>
        </authorList>
    </citation>
    <scope>NUCLEOTIDE SEQUENCE [LARGE SCALE GENOMIC DNA]</scope>
    <source>
        <strain evidence="2">4B</strain>
    </source>
</reference>
<sequence>MSIAEDSRELRRRRLLVEAGEQTARVINDIVMRLHGTAAGIQFNSNALCIDKIVEDYFGRVDAFKGDNDFREGDLINFSKIAGLFAITILEYKTDPLFVLSKTMADSVYGRMIVPFFIYRLIGSILSLDLTRVSGEIESDLMRCLTLHPQIKADADWLFWSFKVLQIAYGNPALSAPDPVT</sequence>
<accession>G7Z4F0</accession>
<dbReference type="Proteomes" id="UP000005667">
    <property type="component" value="Chromosome"/>
</dbReference>
<organism evidence="1 2">
    <name type="scientific">Azospirillum lipoferum (strain 4B)</name>
    <dbReference type="NCBI Taxonomy" id="862719"/>
    <lineage>
        <taxon>Bacteria</taxon>
        <taxon>Pseudomonadati</taxon>
        <taxon>Pseudomonadota</taxon>
        <taxon>Alphaproteobacteria</taxon>
        <taxon>Rhodospirillales</taxon>
        <taxon>Azospirillaceae</taxon>
        <taxon>Azospirillum</taxon>
    </lineage>
</organism>
<gene>
    <name evidence="1" type="ordered locus">AZOLI_3161</name>
</gene>
<dbReference type="HOGENOM" id="CLU_1486171_0_0_5"/>
<keyword evidence="2" id="KW-1185">Reference proteome</keyword>
<proteinExistence type="predicted"/>
<name>G7Z4F0_AZOL4</name>
<evidence type="ECO:0000313" key="2">
    <source>
        <dbReference type="Proteomes" id="UP000005667"/>
    </source>
</evidence>
<dbReference type="AlphaFoldDB" id="G7Z4F0"/>
<evidence type="ECO:0000313" key="1">
    <source>
        <dbReference type="EMBL" id="CBS88316.1"/>
    </source>
</evidence>
<dbReference type="RefSeq" id="WP_014249290.1">
    <property type="nucleotide sequence ID" value="NC_016622.1"/>
</dbReference>